<evidence type="ECO:0000313" key="2">
    <source>
        <dbReference type="Proteomes" id="UP000244336"/>
    </source>
</evidence>
<accession>A0A2T7CRC1</accession>
<organism evidence="1 2">
    <name type="scientific">Panicum hallii var. hallii</name>
    <dbReference type="NCBI Taxonomy" id="1504633"/>
    <lineage>
        <taxon>Eukaryota</taxon>
        <taxon>Viridiplantae</taxon>
        <taxon>Streptophyta</taxon>
        <taxon>Embryophyta</taxon>
        <taxon>Tracheophyta</taxon>
        <taxon>Spermatophyta</taxon>
        <taxon>Magnoliopsida</taxon>
        <taxon>Liliopsida</taxon>
        <taxon>Poales</taxon>
        <taxon>Poaceae</taxon>
        <taxon>PACMAD clade</taxon>
        <taxon>Panicoideae</taxon>
        <taxon>Panicodae</taxon>
        <taxon>Paniceae</taxon>
        <taxon>Panicinae</taxon>
        <taxon>Panicum</taxon>
        <taxon>Panicum sect. Panicum</taxon>
    </lineage>
</organism>
<evidence type="ECO:0000313" key="1">
    <source>
        <dbReference type="EMBL" id="PUZ45876.1"/>
    </source>
</evidence>
<dbReference type="Proteomes" id="UP000244336">
    <property type="component" value="Chromosome 8"/>
</dbReference>
<dbReference type="EMBL" id="CM009756">
    <property type="protein sequence ID" value="PUZ45876.1"/>
    <property type="molecule type" value="Genomic_DNA"/>
</dbReference>
<gene>
    <name evidence="1" type="ORF">GQ55_8G259400</name>
</gene>
<dbReference type="Gramene" id="PUZ45876">
    <property type="protein sequence ID" value="PUZ45876"/>
    <property type="gene ID" value="GQ55_8G259400"/>
</dbReference>
<protein>
    <submittedName>
        <fullName evidence="1">Uncharacterized protein</fullName>
    </submittedName>
</protein>
<sequence>MLGEARQGAVGAVADLAVGHGGSSPITTTGALEPLHGFLVLDTSCRGGWRCKTTLVGTSGCSRVRPSNTVWRPNCSIWQLVSQFGFSGACPRHRGGCR</sequence>
<proteinExistence type="predicted"/>
<reference evidence="1 2" key="1">
    <citation type="submission" date="2018-04" db="EMBL/GenBank/DDBJ databases">
        <title>WGS assembly of Panicum hallii var. hallii HAL2.</title>
        <authorList>
            <person name="Lovell J."/>
            <person name="Jenkins J."/>
            <person name="Lowry D."/>
            <person name="Mamidi S."/>
            <person name="Sreedasyam A."/>
            <person name="Weng X."/>
            <person name="Barry K."/>
            <person name="Bonette J."/>
            <person name="Campitelli B."/>
            <person name="Daum C."/>
            <person name="Gordon S."/>
            <person name="Gould B."/>
            <person name="Lipzen A."/>
            <person name="MacQueen A."/>
            <person name="Palacio-Mejia J."/>
            <person name="Plott C."/>
            <person name="Shakirov E."/>
            <person name="Shu S."/>
            <person name="Yoshinaga Y."/>
            <person name="Zane M."/>
            <person name="Rokhsar D."/>
            <person name="Grimwood J."/>
            <person name="Schmutz J."/>
            <person name="Juenger T."/>
        </authorList>
    </citation>
    <scope>NUCLEOTIDE SEQUENCE [LARGE SCALE GENOMIC DNA]</scope>
    <source>
        <strain evidence="2">cv. HAL2</strain>
    </source>
</reference>
<keyword evidence="2" id="KW-1185">Reference proteome</keyword>
<name>A0A2T7CRC1_9POAL</name>
<dbReference type="AlphaFoldDB" id="A0A2T7CRC1"/>